<dbReference type="HOGENOM" id="CLU_2756208_0_0_9"/>
<gene>
    <name evidence="1" type="ORF">SPB_0006</name>
</gene>
<proteinExistence type="predicted"/>
<sequence length="70" mass="8070">MKETIYESNDFSELEAYFIRDDTGKEVTFKQLADLYHEVTTIVKAVNLGFNPPMALAYIMGTYKEIIERG</sequence>
<reference evidence="1 2" key="1">
    <citation type="submission" date="2011-02" db="EMBL/GenBank/DDBJ databases">
        <authorList>
            <person name="Stanhope M.J."/>
            <person name="Durkin A.S."/>
            <person name="Hostetler J."/>
            <person name="Kim M."/>
            <person name="Radune D."/>
            <person name="Singh I."/>
            <person name="Town C.D."/>
        </authorList>
    </citation>
    <scope>NUCLEOTIDE SEQUENCE [LARGE SCALE GENOMIC DNA]</scope>
    <source>
        <strain evidence="1 2">NCFD 2020</strain>
    </source>
</reference>
<dbReference type="EMBL" id="AEUT02000001">
    <property type="protein sequence ID" value="EGE53158.1"/>
    <property type="molecule type" value="Genomic_DNA"/>
</dbReference>
<evidence type="ECO:0000313" key="1">
    <source>
        <dbReference type="EMBL" id="EGE53158.1"/>
    </source>
</evidence>
<dbReference type="GeneID" id="61419724"/>
<dbReference type="RefSeq" id="WP_003102560.1">
    <property type="nucleotide sequence ID" value="NZ_AEUT02000001.1"/>
</dbReference>
<accession>F1YX02</accession>
<name>F1YX02_9STRE</name>
<dbReference type="AlphaFoldDB" id="F1YX02"/>
<dbReference type="Proteomes" id="UP000003732">
    <property type="component" value="Unassembled WGS sequence"/>
</dbReference>
<protein>
    <submittedName>
        <fullName evidence="1">Conserved domain protein</fullName>
    </submittedName>
</protein>
<comment type="caution">
    <text evidence="1">The sequence shown here is derived from an EMBL/GenBank/DDBJ whole genome shotgun (WGS) entry which is preliminary data.</text>
</comment>
<evidence type="ECO:0000313" key="2">
    <source>
        <dbReference type="Proteomes" id="UP000003732"/>
    </source>
</evidence>
<organism evidence="1 2">
    <name type="scientific">Streptococcus parauberis NCFD 2020</name>
    <dbReference type="NCBI Taxonomy" id="873447"/>
    <lineage>
        <taxon>Bacteria</taxon>
        <taxon>Bacillati</taxon>
        <taxon>Bacillota</taxon>
        <taxon>Bacilli</taxon>
        <taxon>Lactobacillales</taxon>
        <taxon>Streptococcaceae</taxon>
        <taxon>Streptococcus</taxon>
    </lineage>
</organism>